<evidence type="ECO:0000313" key="4">
    <source>
        <dbReference type="Proteomes" id="UP000076830"/>
    </source>
</evidence>
<dbReference type="Gene3D" id="2.40.420.20">
    <property type="match status" value="1"/>
</dbReference>
<keyword evidence="4" id="KW-1185">Reference proteome</keyword>
<feature type="coiled-coil region" evidence="1">
    <location>
        <begin position="107"/>
        <end position="134"/>
    </location>
</feature>
<reference evidence="3 4" key="1">
    <citation type="submission" date="2016-04" db="EMBL/GenBank/DDBJ databases">
        <title>Complete genome sequence of Dokdonella koreensis DS-123T.</title>
        <authorList>
            <person name="Kim J.F."/>
            <person name="Lee H."/>
            <person name="Kwak M.-J."/>
        </authorList>
    </citation>
    <scope>NUCLEOTIDE SEQUENCE [LARGE SCALE GENOMIC DNA]</scope>
    <source>
        <strain evidence="3 4">DS-123</strain>
    </source>
</reference>
<evidence type="ECO:0000256" key="2">
    <source>
        <dbReference type="SAM" id="SignalP"/>
    </source>
</evidence>
<sequence>MNVPSPARWLPWLWLLAALPLPLPAAADDDDPAGPGLTLTAAQQAAIGIEVATPVAATPTPRLAAIGRVLDAALPITDFAALDADRATARAGRQERDRLRGLHADGAAAALRRVEAADAEAAQAQAALDAASARLAAQWGPLAAMADGDRQALLQRLRSGQAALLRVDLPGRQSLPDLPGRAEVSIDGIAFAANVLGPLRAGSAAPAALLELPAAPAGLAAGVRLAVALEGEAVAGFIVPGTALLHDAQGAHVYCQVATAAAAPATYARRDVTLLMPAGSGWLVRGLDADDRVVVRGVGLLWSMQAGAAPDDDD</sequence>
<dbReference type="AlphaFoldDB" id="A0A160DU09"/>
<proteinExistence type="predicted"/>
<accession>A0A160DU09</accession>
<dbReference type="RefSeq" id="WP_067645094.1">
    <property type="nucleotide sequence ID" value="NZ_CP015249.1"/>
</dbReference>
<protein>
    <submittedName>
        <fullName evidence="3">Cobalt-zinc-cadmium resistance protein CzcA</fullName>
    </submittedName>
</protein>
<dbReference type="STRING" id="1300342.I596_1103"/>
<organism evidence="3 4">
    <name type="scientific">Dokdonella koreensis DS-123</name>
    <dbReference type="NCBI Taxonomy" id="1300342"/>
    <lineage>
        <taxon>Bacteria</taxon>
        <taxon>Pseudomonadati</taxon>
        <taxon>Pseudomonadota</taxon>
        <taxon>Gammaproteobacteria</taxon>
        <taxon>Lysobacterales</taxon>
        <taxon>Rhodanobacteraceae</taxon>
        <taxon>Dokdonella</taxon>
    </lineage>
</organism>
<keyword evidence="1" id="KW-0175">Coiled coil</keyword>
<dbReference type="KEGG" id="dko:I596_1103"/>
<dbReference type="EMBL" id="CP015249">
    <property type="protein sequence ID" value="ANB17133.1"/>
    <property type="molecule type" value="Genomic_DNA"/>
</dbReference>
<gene>
    <name evidence="3" type="ORF">I596_1103</name>
</gene>
<evidence type="ECO:0000256" key="1">
    <source>
        <dbReference type="SAM" id="Coils"/>
    </source>
</evidence>
<keyword evidence="2" id="KW-0732">Signal</keyword>
<dbReference type="Proteomes" id="UP000076830">
    <property type="component" value="Chromosome"/>
</dbReference>
<name>A0A160DU09_9GAMM</name>
<feature type="signal peptide" evidence="2">
    <location>
        <begin position="1"/>
        <end position="27"/>
    </location>
</feature>
<evidence type="ECO:0000313" key="3">
    <source>
        <dbReference type="EMBL" id="ANB17133.1"/>
    </source>
</evidence>
<feature type="chain" id="PRO_5007813836" evidence="2">
    <location>
        <begin position="28"/>
        <end position="314"/>
    </location>
</feature>